<keyword evidence="2" id="KW-1003">Cell membrane</keyword>
<dbReference type="GO" id="GO:0007165">
    <property type="term" value="P:signal transduction"/>
    <property type="evidence" value="ECO:0007669"/>
    <property type="project" value="UniProtKB-KW"/>
</dbReference>
<evidence type="ECO:0000256" key="5">
    <source>
        <dbReference type="ARBA" id="ARBA00022725"/>
    </source>
</evidence>
<dbReference type="GO" id="GO:0005886">
    <property type="term" value="C:plasma membrane"/>
    <property type="evidence" value="ECO:0007669"/>
    <property type="project" value="UniProtKB-SubCell"/>
</dbReference>
<evidence type="ECO:0000256" key="9">
    <source>
        <dbReference type="ARBA" id="ARBA00023224"/>
    </source>
</evidence>
<feature type="transmembrane region" description="Helical" evidence="10">
    <location>
        <begin position="135"/>
        <end position="153"/>
    </location>
</feature>
<proteinExistence type="evidence at transcript level"/>
<keyword evidence="6 10" id="KW-1133">Transmembrane helix</keyword>
<comment type="similarity">
    <text evidence="10">Belongs to the insect chemoreceptor superfamily. Heteromeric odorant receptor channel (TC 1.A.69) family.</text>
</comment>
<evidence type="ECO:0000256" key="2">
    <source>
        <dbReference type="ARBA" id="ARBA00022475"/>
    </source>
</evidence>
<evidence type="ECO:0000256" key="1">
    <source>
        <dbReference type="ARBA" id="ARBA00004651"/>
    </source>
</evidence>
<dbReference type="Pfam" id="PF02949">
    <property type="entry name" value="7tm_6"/>
    <property type="match status" value="1"/>
</dbReference>
<evidence type="ECO:0000256" key="3">
    <source>
        <dbReference type="ARBA" id="ARBA00022606"/>
    </source>
</evidence>
<dbReference type="AlphaFoldDB" id="A0A1S5XXQ3"/>
<evidence type="ECO:0000256" key="6">
    <source>
        <dbReference type="ARBA" id="ARBA00022989"/>
    </source>
</evidence>
<dbReference type="GO" id="GO:0005549">
    <property type="term" value="F:odorant binding"/>
    <property type="evidence" value="ECO:0007669"/>
    <property type="project" value="InterPro"/>
</dbReference>
<dbReference type="InterPro" id="IPR004117">
    <property type="entry name" value="7tm6_olfct_rcpt"/>
</dbReference>
<keyword evidence="7 10" id="KW-0472">Membrane</keyword>
<keyword evidence="4 10" id="KW-0812">Transmembrane</keyword>
<evidence type="ECO:0000256" key="7">
    <source>
        <dbReference type="ARBA" id="ARBA00023136"/>
    </source>
</evidence>
<evidence type="ECO:0000313" key="11">
    <source>
        <dbReference type="EMBL" id="AQQ73528.1"/>
    </source>
</evidence>
<keyword evidence="8 10" id="KW-0675">Receptor</keyword>
<gene>
    <name evidence="11" type="primary">OR57</name>
</gene>
<feature type="transmembrane region" description="Helical" evidence="10">
    <location>
        <begin position="43"/>
        <end position="65"/>
    </location>
</feature>
<name>A0A1S5XXQ3_HELME</name>
<feature type="transmembrane region" description="Helical" evidence="10">
    <location>
        <begin position="282"/>
        <end position="301"/>
    </location>
</feature>
<dbReference type="PANTHER" id="PTHR21137:SF35">
    <property type="entry name" value="ODORANT RECEPTOR 19A-RELATED"/>
    <property type="match status" value="1"/>
</dbReference>
<keyword evidence="3 10" id="KW-0716">Sensory transduction</keyword>
<comment type="caution">
    <text evidence="10">Lacks conserved residue(s) required for the propagation of feature annotation.</text>
</comment>
<comment type="subcellular location">
    <subcellularLocation>
        <location evidence="1 10">Cell membrane</location>
        <topology evidence="1 10">Multi-pass membrane protein</topology>
    </subcellularLocation>
</comment>
<accession>A0A1S5XXQ3</accession>
<dbReference type="GO" id="GO:0004984">
    <property type="term" value="F:olfactory receptor activity"/>
    <property type="evidence" value="ECO:0007669"/>
    <property type="project" value="InterPro"/>
</dbReference>
<evidence type="ECO:0000256" key="4">
    <source>
        <dbReference type="ARBA" id="ARBA00022692"/>
    </source>
</evidence>
<feature type="transmembrane region" description="Helical" evidence="10">
    <location>
        <begin position="193"/>
        <end position="213"/>
    </location>
</feature>
<keyword evidence="9 10" id="KW-0807">Transducer</keyword>
<reference evidence="11" key="1">
    <citation type="journal article" date="2013" name="PLoS Genet.">
        <title>Female behaviour drives expression and evolution of gustatory receptors in butterflies.</title>
        <authorList>
            <person name="Briscoe A.D."/>
            <person name="Macias-Munoz A."/>
            <person name="Kozak K.M."/>
            <person name="Walters J.R."/>
            <person name="Yuan F."/>
            <person name="Jamie G.A."/>
            <person name="Martin S.H."/>
            <person name="Dasmahapatra K.K."/>
            <person name="Ferguson L.C."/>
            <person name="Mallet J."/>
            <person name="Jacquin-Joly E."/>
            <person name="Jiggins C.D."/>
        </authorList>
    </citation>
    <scope>NUCLEOTIDE SEQUENCE</scope>
</reference>
<reference evidence="11" key="2">
    <citation type="submission" date="2016-12" db="EMBL/GenBank/DDBJ databases">
        <authorList>
            <person name="Song W.-J."/>
            <person name="Kurnit D.M."/>
        </authorList>
    </citation>
    <scope>NUCLEOTIDE SEQUENCE</scope>
</reference>
<feature type="transmembrane region" description="Helical" evidence="10">
    <location>
        <begin position="307"/>
        <end position="328"/>
    </location>
</feature>
<protein>
    <recommendedName>
        <fullName evidence="10">Odorant receptor</fullName>
    </recommendedName>
</protein>
<organism evidence="11">
    <name type="scientific">Heliconius melpomene rosina</name>
    <dbReference type="NCBI Taxonomy" id="171916"/>
    <lineage>
        <taxon>Eukaryota</taxon>
        <taxon>Metazoa</taxon>
        <taxon>Ecdysozoa</taxon>
        <taxon>Arthropoda</taxon>
        <taxon>Hexapoda</taxon>
        <taxon>Insecta</taxon>
        <taxon>Pterygota</taxon>
        <taxon>Neoptera</taxon>
        <taxon>Endopterygota</taxon>
        <taxon>Lepidoptera</taxon>
        <taxon>Glossata</taxon>
        <taxon>Ditrysia</taxon>
        <taxon>Papilionoidea</taxon>
        <taxon>Nymphalidae</taxon>
        <taxon>Heliconiinae</taxon>
        <taxon>Heliconiini</taxon>
        <taxon>Heliconius</taxon>
    </lineage>
</organism>
<evidence type="ECO:0000256" key="10">
    <source>
        <dbReference type="RuleBase" id="RU351113"/>
    </source>
</evidence>
<dbReference type="PANTHER" id="PTHR21137">
    <property type="entry name" value="ODORANT RECEPTOR"/>
    <property type="match status" value="1"/>
</dbReference>
<evidence type="ECO:0000256" key="8">
    <source>
        <dbReference type="ARBA" id="ARBA00023170"/>
    </source>
</evidence>
<dbReference type="EMBL" id="KY399297">
    <property type="protein sequence ID" value="AQQ73528.1"/>
    <property type="molecule type" value="mRNA"/>
</dbReference>
<sequence>MKSFIQKLFNVLEDPNQPFVGRNIKLLKIFGLLLPENNKKLKLIYFIFHAYVLMFIVTQWMELFTSRSEIIMILRNVKYAIFASVNVTKVSTCILWQKDWKFILDFITKVDEERRTTKDKVSKDILQKYTFQSKVVTYLYFYLTYCTIAMMIIQPTVQFSLSSSYREKLKSGKEKPLEVVNSWLPVDKRTSSGYIIMIICQMLPLIYSGGWITSYDTNAIAVMTFVCCELELLRRDCQILFGTIKEPASNEEAKAKLAKCHKRHNDLVICSQLFDSCLSSVMLVYVVICSCMLCATAYQFMIENEPLQKIITAVYLIFAVSQLFLYCWHSNEAYYISKDLMLGPYESLWWMRRLSEQKNIHILTNQLDKIIVFSAGPFSSITVTTFINILKGAYSYYTLLSQSQEN</sequence>
<keyword evidence="5 10" id="KW-0552">Olfaction</keyword>